<feature type="region of interest" description="Disordered" evidence="1">
    <location>
        <begin position="134"/>
        <end position="158"/>
    </location>
</feature>
<feature type="region of interest" description="Disordered" evidence="1">
    <location>
        <begin position="81"/>
        <end position="101"/>
    </location>
</feature>
<dbReference type="AlphaFoldDB" id="A0ABC8UKU6"/>
<protein>
    <submittedName>
        <fullName evidence="2">Uncharacterized protein</fullName>
    </submittedName>
</protein>
<evidence type="ECO:0000313" key="2">
    <source>
        <dbReference type="EMBL" id="CAK9181537.1"/>
    </source>
</evidence>
<dbReference type="Proteomes" id="UP001642360">
    <property type="component" value="Unassembled WGS sequence"/>
</dbReference>
<name>A0ABC8UKU6_9AQUA</name>
<keyword evidence="3" id="KW-1185">Reference proteome</keyword>
<accession>A0ABC8UKU6</accession>
<dbReference type="EMBL" id="CAUOFW020008069">
    <property type="protein sequence ID" value="CAK9181537.1"/>
    <property type="molecule type" value="Genomic_DNA"/>
</dbReference>
<gene>
    <name evidence="2" type="ORF">ILEXP_LOCUS51613</name>
</gene>
<dbReference type="PANTHER" id="PTHR34961">
    <property type="entry name" value="TRANSMEMBRANE PROTEIN"/>
    <property type="match status" value="1"/>
</dbReference>
<sequence length="158" mass="17557">MQAEQEQQTRSHKLEIFKSNRQEAEIYRDETLGPTSVGSPVLPVHAYTLLTWPLPLPLPSRAAIGAQQAVSVRENVKLSMDSKHGGERMPETSHGGAISSNLEETKASVKFSRGAISGLIPIKSLVSVSWHVPHRNRDEHPGFYSDYSRPRTRPPSHN</sequence>
<dbReference type="PANTHER" id="PTHR34961:SF5">
    <property type="entry name" value="TRANSMEMBRANE PROTEIN"/>
    <property type="match status" value="1"/>
</dbReference>
<comment type="caution">
    <text evidence="2">The sequence shown here is derived from an EMBL/GenBank/DDBJ whole genome shotgun (WGS) entry which is preliminary data.</text>
</comment>
<organism evidence="2 3">
    <name type="scientific">Ilex paraguariensis</name>
    <name type="common">yerba mate</name>
    <dbReference type="NCBI Taxonomy" id="185542"/>
    <lineage>
        <taxon>Eukaryota</taxon>
        <taxon>Viridiplantae</taxon>
        <taxon>Streptophyta</taxon>
        <taxon>Embryophyta</taxon>
        <taxon>Tracheophyta</taxon>
        <taxon>Spermatophyta</taxon>
        <taxon>Magnoliopsida</taxon>
        <taxon>eudicotyledons</taxon>
        <taxon>Gunneridae</taxon>
        <taxon>Pentapetalae</taxon>
        <taxon>asterids</taxon>
        <taxon>campanulids</taxon>
        <taxon>Aquifoliales</taxon>
        <taxon>Aquifoliaceae</taxon>
        <taxon>Ilex</taxon>
    </lineage>
</organism>
<evidence type="ECO:0000313" key="3">
    <source>
        <dbReference type="Proteomes" id="UP001642360"/>
    </source>
</evidence>
<evidence type="ECO:0000256" key="1">
    <source>
        <dbReference type="SAM" id="MobiDB-lite"/>
    </source>
</evidence>
<feature type="compositionally biased region" description="Basic and acidic residues" evidence="1">
    <location>
        <begin position="81"/>
        <end position="91"/>
    </location>
</feature>
<dbReference type="InterPro" id="IPR053313">
    <property type="entry name" value="RGF"/>
</dbReference>
<reference evidence="2 3" key="1">
    <citation type="submission" date="2024-02" db="EMBL/GenBank/DDBJ databases">
        <authorList>
            <person name="Vignale AGUSTIN F."/>
            <person name="Sosa J E."/>
            <person name="Modenutti C."/>
        </authorList>
    </citation>
    <scope>NUCLEOTIDE SEQUENCE [LARGE SCALE GENOMIC DNA]</scope>
</reference>
<proteinExistence type="predicted"/>